<name>A0A9W8G3T4_9FUNG</name>
<dbReference type="AlphaFoldDB" id="A0A9W8G3T4"/>
<gene>
    <name evidence="2" type="ORF">GGI25_005823</name>
</gene>
<feature type="signal peptide" evidence="1">
    <location>
        <begin position="1"/>
        <end position="17"/>
    </location>
</feature>
<protein>
    <submittedName>
        <fullName evidence="2">Uncharacterized protein</fullName>
    </submittedName>
</protein>
<keyword evidence="1" id="KW-0732">Signal</keyword>
<sequence>MRLSWICIPALLAFSYAYPLRVSKGLSVRTGEDLEAAIYDETLNEIAQDPNIADALDAAENVSADTADVDTEQLLPDQDPTDDAVYADNVNVTGQSVGSPALPDVTVIYMPQYLPAGQQVSSVAMAPLPAPQPVADSNVAMPPPLLPEYLPSPPTVNGVPANPSVIVHL</sequence>
<accession>A0A9W8G3T4</accession>
<dbReference type="EMBL" id="JANBTW010000123">
    <property type="protein sequence ID" value="KAJ2670467.1"/>
    <property type="molecule type" value="Genomic_DNA"/>
</dbReference>
<comment type="caution">
    <text evidence="2">The sequence shown here is derived from an EMBL/GenBank/DDBJ whole genome shotgun (WGS) entry which is preliminary data.</text>
</comment>
<proteinExistence type="predicted"/>
<organism evidence="2 3">
    <name type="scientific">Coemansia spiralis</name>
    <dbReference type="NCBI Taxonomy" id="417178"/>
    <lineage>
        <taxon>Eukaryota</taxon>
        <taxon>Fungi</taxon>
        <taxon>Fungi incertae sedis</taxon>
        <taxon>Zoopagomycota</taxon>
        <taxon>Kickxellomycotina</taxon>
        <taxon>Kickxellomycetes</taxon>
        <taxon>Kickxellales</taxon>
        <taxon>Kickxellaceae</taxon>
        <taxon>Coemansia</taxon>
    </lineage>
</organism>
<evidence type="ECO:0000256" key="1">
    <source>
        <dbReference type="SAM" id="SignalP"/>
    </source>
</evidence>
<dbReference type="OrthoDB" id="5600373at2759"/>
<evidence type="ECO:0000313" key="3">
    <source>
        <dbReference type="Proteomes" id="UP001151518"/>
    </source>
</evidence>
<dbReference type="Proteomes" id="UP001151518">
    <property type="component" value="Unassembled WGS sequence"/>
</dbReference>
<reference evidence="2" key="1">
    <citation type="submission" date="2022-07" db="EMBL/GenBank/DDBJ databases">
        <title>Phylogenomic reconstructions and comparative analyses of Kickxellomycotina fungi.</title>
        <authorList>
            <person name="Reynolds N.K."/>
            <person name="Stajich J.E."/>
            <person name="Barry K."/>
            <person name="Grigoriev I.V."/>
            <person name="Crous P."/>
            <person name="Smith M.E."/>
        </authorList>
    </citation>
    <scope>NUCLEOTIDE SEQUENCE</scope>
    <source>
        <strain evidence="2">NRRL 3115</strain>
    </source>
</reference>
<evidence type="ECO:0000313" key="2">
    <source>
        <dbReference type="EMBL" id="KAJ2670467.1"/>
    </source>
</evidence>
<feature type="chain" id="PRO_5040968115" evidence="1">
    <location>
        <begin position="18"/>
        <end position="169"/>
    </location>
</feature>